<evidence type="ECO:0000259" key="12">
    <source>
        <dbReference type="PROSITE" id="PS50929"/>
    </source>
</evidence>
<sequence>MKFYGDDGSGSRAALMGSAAAAVGAAPSGPAAAATPRPGMGRRILRLFRPHRRRLAIVLILIVTSSALNMLPPFLLRDLLDVAIPQDDDGLLLRLVAGMIVIALATGAIGVSQTWLSNVVGQKVMHDLRSQVYRHLQRLSLAFFTRTRTGEVQSRIANDIGGVQSVVTNTATSIASNLTTVIATVIAMVLLDWRLALFTLALLPFFILLARRVGRQRKRIVAHRQGAMSDIAALVQESLSVSGILLGKTMGRSSELAGDFERESSRLADLEVSSRMAGRWVMASIQTSFAVMPALVYLFAGLNTESISIGTLVAFTTLQTRVFFPIQSLLNVGVEIQTSTALFSRVFEYLDLPVEIDEGTRRLEQVRGDISFEDVWFRYERPDTADPALGDDASAATAAASAAARELVAGDSDAESAEARGPRWVLRGVSIDLPAGTRTAIVGETGSGKTTLGYLSARLYEPERGSVRLDGVDLRELTFASLADAVGVVSQETYLLHASVRENLRFARRDASDGELEQAARAARIHDTIASLPDGYDTVVGERGFRFSGGEKQRIAIARTILRNPPVLILDEATSALDVQTERAVDEALGRLSEGRTVLVIAHRLSTVRDADQIVVLDGGRVAELGTHEELLRLGGRYAAMVERDFAALPA</sequence>
<feature type="domain" description="ABC transmembrane type-1" evidence="12">
    <location>
        <begin position="56"/>
        <end position="338"/>
    </location>
</feature>
<evidence type="ECO:0000256" key="6">
    <source>
        <dbReference type="ARBA" id="ARBA00022840"/>
    </source>
</evidence>
<feature type="transmembrane region" description="Helical" evidence="10">
    <location>
        <begin position="280"/>
        <end position="300"/>
    </location>
</feature>
<keyword evidence="5" id="KW-0547">Nucleotide-binding</keyword>
<dbReference type="PROSITE" id="PS00211">
    <property type="entry name" value="ABC_TRANSPORTER_1"/>
    <property type="match status" value="1"/>
</dbReference>
<dbReference type="InterPro" id="IPR027417">
    <property type="entry name" value="P-loop_NTPase"/>
</dbReference>
<evidence type="ECO:0000256" key="2">
    <source>
        <dbReference type="ARBA" id="ARBA00022448"/>
    </source>
</evidence>
<dbReference type="PROSITE" id="PS50893">
    <property type="entry name" value="ABC_TRANSPORTER_2"/>
    <property type="match status" value="1"/>
</dbReference>
<feature type="domain" description="ABC transporter" evidence="11">
    <location>
        <begin position="409"/>
        <end position="644"/>
    </location>
</feature>
<dbReference type="Gene3D" id="1.20.1560.10">
    <property type="entry name" value="ABC transporter type 1, transmembrane domain"/>
    <property type="match status" value="1"/>
</dbReference>
<name>A0A6J4S0R4_9ACTN</name>
<dbReference type="InterPro" id="IPR039421">
    <property type="entry name" value="Type_1_exporter"/>
</dbReference>
<feature type="transmembrane region" description="Helical" evidence="10">
    <location>
        <begin position="197"/>
        <end position="214"/>
    </location>
</feature>
<comment type="subcellular location">
    <subcellularLocation>
        <location evidence="1">Cell inner membrane</location>
        <topology evidence="1">Multi-pass membrane protein</topology>
    </subcellularLocation>
</comment>
<evidence type="ECO:0000256" key="5">
    <source>
        <dbReference type="ARBA" id="ARBA00022741"/>
    </source>
</evidence>
<proteinExistence type="inferred from homology"/>
<evidence type="ECO:0000256" key="9">
    <source>
        <dbReference type="ARBA" id="ARBA00023455"/>
    </source>
</evidence>
<reference evidence="13" key="1">
    <citation type="submission" date="2020-02" db="EMBL/GenBank/DDBJ databases">
        <authorList>
            <person name="Meier V. D."/>
        </authorList>
    </citation>
    <scope>NUCLEOTIDE SEQUENCE</scope>
    <source>
        <strain evidence="13">AVDCRST_MAG69</strain>
    </source>
</reference>
<evidence type="ECO:0000313" key="13">
    <source>
        <dbReference type="EMBL" id="CAA9483378.1"/>
    </source>
</evidence>
<dbReference type="Pfam" id="PF00664">
    <property type="entry name" value="ABC_membrane"/>
    <property type="match status" value="1"/>
</dbReference>
<keyword evidence="8 10" id="KW-0472">Membrane</keyword>
<keyword evidence="2" id="KW-0813">Transport</keyword>
<protein>
    <submittedName>
        <fullName evidence="13">Efflux ABC transporter, permease/ATP-binding protein</fullName>
    </submittedName>
</protein>
<dbReference type="CDD" id="cd18550">
    <property type="entry name" value="ABC_6TM_exporter_like"/>
    <property type="match status" value="1"/>
</dbReference>
<dbReference type="EMBL" id="CADCVP010000108">
    <property type="protein sequence ID" value="CAA9483378.1"/>
    <property type="molecule type" value="Genomic_DNA"/>
</dbReference>
<organism evidence="13">
    <name type="scientific">uncultured Solirubrobacteraceae bacterium</name>
    <dbReference type="NCBI Taxonomy" id="1162706"/>
    <lineage>
        <taxon>Bacteria</taxon>
        <taxon>Bacillati</taxon>
        <taxon>Actinomycetota</taxon>
        <taxon>Thermoleophilia</taxon>
        <taxon>Solirubrobacterales</taxon>
        <taxon>Solirubrobacteraceae</taxon>
        <taxon>environmental samples</taxon>
    </lineage>
</organism>
<dbReference type="InterPro" id="IPR017871">
    <property type="entry name" value="ABC_transporter-like_CS"/>
</dbReference>
<dbReference type="InterPro" id="IPR003439">
    <property type="entry name" value="ABC_transporter-like_ATP-bd"/>
</dbReference>
<feature type="transmembrane region" description="Helical" evidence="10">
    <location>
        <begin position="174"/>
        <end position="191"/>
    </location>
</feature>
<evidence type="ECO:0000256" key="4">
    <source>
        <dbReference type="ARBA" id="ARBA00022692"/>
    </source>
</evidence>
<keyword evidence="7 10" id="KW-1133">Transmembrane helix</keyword>
<dbReference type="GO" id="GO:0016887">
    <property type="term" value="F:ATP hydrolysis activity"/>
    <property type="evidence" value="ECO:0007669"/>
    <property type="project" value="InterPro"/>
</dbReference>
<dbReference type="GO" id="GO:0005886">
    <property type="term" value="C:plasma membrane"/>
    <property type="evidence" value="ECO:0007669"/>
    <property type="project" value="UniProtKB-SubCell"/>
</dbReference>
<keyword evidence="6 13" id="KW-0067">ATP-binding</keyword>
<feature type="transmembrane region" description="Helical" evidence="10">
    <location>
        <begin position="55"/>
        <end position="75"/>
    </location>
</feature>
<gene>
    <name evidence="13" type="ORF">AVDCRST_MAG69-911</name>
</gene>
<dbReference type="Pfam" id="PF00005">
    <property type="entry name" value="ABC_tran"/>
    <property type="match status" value="1"/>
</dbReference>
<feature type="transmembrane region" description="Helical" evidence="10">
    <location>
        <begin position="95"/>
        <end position="116"/>
    </location>
</feature>
<dbReference type="GO" id="GO:0015421">
    <property type="term" value="F:ABC-type oligopeptide transporter activity"/>
    <property type="evidence" value="ECO:0007669"/>
    <property type="project" value="TreeGrafter"/>
</dbReference>
<evidence type="ECO:0000256" key="7">
    <source>
        <dbReference type="ARBA" id="ARBA00022989"/>
    </source>
</evidence>
<dbReference type="InterPro" id="IPR003593">
    <property type="entry name" value="AAA+_ATPase"/>
</dbReference>
<dbReference type="FunFam" id="3.40.50.300:FF:000221">
    <property type="entry name" value="Multidrug ABC transporter ATP-binding protein"/>
    <property type="match status" value="1"/>
</dbReference>
<keyword evidence="4 10" id="KW-0812">Transmembrane</keyword>
<dbReference type="PANTHER" id="PTHR43394:SF1">
    <property type="entry name" value="ATP-BINDING CASSETTE SUB-FAMILY B MEMBER 10, MITOCHONDRIAL"/>
    <property type="match status" value="1"/>
</dbReference>
<accession>A0A6J4S0R4</accession>
<evidence type="ECO:0000256" key="8">
    <source>
        <dbReference type="ARBA" id="ARBA00023136"/>
    </source>
</evidence>
<dbReference type="SUPFAM" id="SSF90123">
    <property type="entry name" value="ABC transporter transmembrane region"/>
    <property type="match status" value="1"/>
</dbReference>
<dbReference type="InterPro" id="IPR011527">
    <property type="entry name" value="ABC1_TM_dom"/>
</dbReference>
<keyword evidence="3" id="KW-1003">Cell membrane</keyword>
<dbReference type="Gene3D" id="3.40.50.300">
    <property type="entry name" value="P-loop containing nucleotide triphosphate hydrolases"/>
    <property type="match status" value="1"/>
</dbReference>
<dbReference type="SMART" id="SM00382">
    <property type="entry name" value="AAA"/>
    <property type="match status" value="1"/>
</dbReference>
<evidence type="ECO:0000256" key="10">
    <source>
        <dbReference type="SAM" id="Phobius"/>
    </source>
</evidence>
<dbReference type="SUPFAM" id="SSF52540">
    <property type="entry name" value="P-loop containing nucleoside triphosphate hydrolases"/>
    <property type="match status" value="1"/>
</dbReference>
<dbReference type="PANTHER" id="PTHR43394">
    <property type="entry name" value="ATP-DEPENDENT PERMEASE MDL1, MITOCHONDRIAL"/>
    <property type="match status" value="1"/>
</dbReference>
<dbReference type="InterPro" id="IPR036640">
    <property type="entry name" value="ABC1_TM_sf"/>
</dbReference>
<dbReference type="PROSITE" id="PS50929">
    <property type="entry name" value="ABC_TM1F"/>
    <property type="match status" value="1"/>
</dbReference>
<evidence type="ECO:0000256" key="1">
    <source>
        <dbReference type="ARBA" id="ARBA00004429"/>
    </source>
</evidence>
<dbReference type="AlphaFoldDB" id="A0A6J4S0R4"/>
<feature type="transmembrane region" description="Helical" evidence="10">
    <location>
        <begin position="12"/>
        <end position="34"/>
    </location>
</feature>
<dbReference type="GO" id="GO:0005524">
    <property type="term" value="F:ATP binding"/>
    <property type="evidence" value="ECO:0007669"/>
    <property type="project" value="UniProtKB-KW"/>
</dbReference>
<evidence type="ECO:0000259" key="11">
    <source>
        <dbReference type="PROSITE" id="PS50893"/>
    </source>
</evidence>
<evidence type="ECO:0000256" key="3">
    <source>
        <dbReference type="ARBA" id="ARBA00022475"/>
    </source>
</evidence>
<comment type="similarity">
    <text evidence="9">Belongs to the ABC transporter superfamily. Siderophore-Fe(3+) uptake transporter (SIUT) (TC 3.A.1.21) family.</text>
</comment>